<comment type="similarity">
    <text evidence="5">Belongs to the dihydroorotate dehydrogenase family. Type 2 subfamily.</text>
</comment>
<evidence type="ECO:0000256" key="1">
    <source>
        <dbReference type="ARBA" id="ARBA00001917"/>
    </source>
</evidence>
<evidence type="ECO:0000313" key="17">
    <source>
        <dbReference type="EMBL" id="PIR83388.1"/>
    </source>
</evidence>
<dbReference type="EC" id="1.3.5.2" evidence="6"/>
<dbReference type="PROSITE" id="PS00912">
    <property type="entry name" value="DHODEHASE_2"/>
    <property type="match status" value="1"/>
</dbReference>
<dbReference type="Proteomes" id="UP000230179">
    <property type="component" value="Unassembled WGS sequence"/>
</dbReference>
<dbReference type="GO" id="GO:0106430">
    <property type="term" value="F:dihydroorotate dehydrogenase (quinone) activity"/>
    <property type="evidence" value="ECO:0007669"/>
    <property type="project" value="UniProtKB-EC"/>
</dbReference>
<dbReference type="InterPro" id="IPR012135">
    <property type="entry name" value="Dihydroorotate_DH_1_2"/>
</dbReference>
<evidence type="ECO:0000256" key="7">
    <source>
        <dbReference type="ARBA" id="ARBA00018366"/>
    </source>
</evidence>
<evidence type="ECO:0000256" key="3">
    <source>
        <dbReference type="ARBA" id="ARBA00004370"/>
    </source>
</evidence>
<evidence type="ECO:0000256" key="9">
    <source>
        <dbReference type="ARBA" id="ARBA00022643"/>
    </source>
</evidence>
<dbReference type="GO" id="GO:0044205">
    <property type="term" value="P:'de novo' UMP biosynthetic process"/>
    <property type="evidence" value="ECO:0007669"/>
    <property type="project" value="UniProtKB-UniPathway"/>
</dbReference>
<dbReference type="PANTHER" id="PTHR48109:SF4">
    <property type="entry name" value="DIHYDROOROTATE DEHYDROGENASE (QUINONE), MITOCHONDRIAL"/>
    <property type="match status" value="1"/>
</dbReference>
<comment type="catalytic activity">
    <reaction evidence="15">
        <text>(S)-dihydroorotate + a quinone = orotate + a quinol</text>
        <dbReference type="Rhea" id="RHEA:30187"/>
        <dbReference type="ChEBI" id="CHEBI:24646"/>
        <dbReference type="ChEBI" id="CHEBI:30839"/>
        <dbReference type="ChEBI" id="CHEBI:30864"/>
        <dbReference type="ChEBI" id="CHEBI:132124"/>
        <dbReference type="EC" id="1.3.5.2"/>
    </reaction>
</comment>
<protein>
    <recommendedName>
        <fullName evidence="7">Dihydroorotate dehydrogenase (quinone)</fullName>
        <ecNumber evidence="6">1.3.5.2</ecNumber>
    </recommendedName>
    <alternativeName>
        <fullName evidence="14">DHOdehase</fullName>
    </alternativeName>
    <alternativeName>
        <fullName evidence="13">Dihydroorotate oxidase</fullName>
    </alternativeName>
</protein>
<dbReference type="CDD" id="cd04738">
    <property type="entry name" value="DHOD_2_like"/>
    <property type="match status" value="1"/>
</dbReference>
<name>A0A2H0UAE9_9BACT</name>
<reference evidence="18" key="1">
    <citation type="submission" date="2017-09" db="EMBL/GenBank/DDBJ databases">
        <title>Depth-based differentiation of microbial function through sediment-hosted aquifers and enrichment of novel symbionts in the deep terrestrial subsurface.</title>
        <authorList>
            <person name="Probst A.J."/>
            <person name="Ladd B."/>
            <person name="Jarett J.K."/>
            <person name="Geller-Mcgrath D.E."/>
            <person name="Sieber C.M.K."/>
            <person name="Emerson J.B."/>
            <person name="Anantharaman K."/>
            <person name="Thomas B.C."/>
            <person name="Malmstrom R."/>
            <person name="Stieglmeier M."/>
            <person name="Klingl A."/>
            <person name="Woyke T."/>
            <person name="Ryan C.M."/>
            <person name="Banfield J.F."/>
        </authorList>
    </citation>
    <scope>NUCLEOTIDE SEQUENCE [LARGE SCALE GENOMIC DNA]</scope>
</reference>
<dbReference type="InterPro" id="IPR005720">
    <property type="entry name" value="Dihydroorotate_DH_cat"/>
</dbReference>
<feature type="domain" description="Dihydroorotate dehydrogenase catalytic" evidence="16">
    <location>
        <begin position="55"/>
        <end position="345"/>
    </location>
</feature>
<dbReference type="UniPathway" id="UPA00070">
    <property type="reaction ID" value="UER00946"/>
</dbReference>
<evidence type="ECO:0000256" key="14">
    <source>
        <dbReference type="ARBA" id="ARBA00032000"/>
    </source>
</evidence>
<comment type="function">
    <text evidence="2">Catalyzes the conversion of dihydroorotate to orotate with quinone as electron acceptor.</text>
</comment>
<organism evidence="17 18">
    <name type="scientific">Candidatus Kaiserbacteria bacterium CG10_big_fil_rev_8_21_14_0_10_56_12</name>
    <dbReference type="NCBI Taxonomy" id="1974611"/>
    <lineage>
        <taxon>Bacteria</taxon>
        <taxon>Candidatus Kaiseribacteriota</taxon>
    </lineage>
</organism>
<dbReference type="GO" id="GO:0005737">
    <property type="term" value="C:cytoplasm"/>
    <property type="evidence" value="ECO:0007669"/>
    <property type="project" value="InterPro"/>
</dbReference>
<proteinExistence type="inferred from homology"/>
<sequence>MDTLYRRLLKPLLFKLSPDRVHDLFTLIGETAGRTGPMRWLFGRAYGYRGRDISKTVDGIRYRTPILLSAGFDPDGRLTRILPALSFGGEEIGSVTAFPCEGNPRPHLTRLIRNKCIVVYKGLRNDGVDALIAKLRRTPRTKDFVLGISIARTNSEDAWCDIESGVRDYVESFKKLNEAGVGDYYTLNISCPNAFTGETFITPENLGRLLPRIREVSCEKPVYLKMPINVPWEQFAQLLDMADKNAIQGVVIGNLNKEYGDLTYPEDAPHEYRGGLSGLPTAKLSNELIKKTREKYGTRFTIMGVGGILTAEDAMEKFSAGADLIQLITGMIFTGPSLMNRICQTYAKTQAT</sequence>
<evidence type="ECO:0000256" key="13">
    <source>
        <dbReference type="ARBA" id="ARBA00031623"/>
    </source>
</evidence>
<evidence type="ECO:0000256" key="6">
    <source>
        <dbReference type="ARBA" id="ARBA00012791"/>
    </source>
</evidence>
<dbReference type="GO" id="GO:0005886">
    <property type="term" value="C:plasma membrane"/>
    <property type="evidence" value="ECO:0007669"/>
    <property type="project" value="TreeGrafter"/>
</dbReference>
<keyword evidence="9" id="KW-0288">FMN</keyword>
<dbReference type="EMBL" id="PFBL01000005">
    <property type="protein sequence ID" value="PIR83388.1"/>
    <property type="molecule type" value="Genomic_DNA"/>
</dbReference>
<accession>A0A2H0UAE9</accession>
<dbReference type="GO" id="GO:0006207">
    <property type="term" value="P:'de novo' pyrimidine nucleobase biosynthetic process"/>
    <property type="evidence" value="ECO:0007669"/>
    <property type="project" value="InterPro"/>
</dbReference>
<evidence type="ECO:0000313" key="18">
    <source>
        <dbReference type="Proteomes" id="UP000230179"/>
    </source>
</evidence>
<dbReference type="InterPro" id="IPR005719">
    <property type="entry name" value="Dihydroorotate_DH_2"/>
</dbReference>
<keyword evidence="10" id="KW-0665">Pyrimidine biosynthesis</keyword>
<comment type="subcellular location">
    <subcellularLocation>
        <location evidence="3">Membrane</location>
    </subcellularLocation>
</comment>
<evidence type="ECO:0000256" key="5">
    <source>
        <dbReference type="ARBA" id="ARBA00005359"/>
    </source>
</evidence>
<dbReference type="Pfam" id="PF01180">
    <property type="entry name" value="DHO_dh"/>
    <property type="match status" value="1"/>
</dbReference>
<gene>
    <name evidence="17" type="ORF">COU19_00790</name>
</gene>
<dbReference type="AlphaFoldDB" id="A0A2H0UAE9"/>
<dbReference type="InterPro" id="IPR050074">
    <property type="entry name" value="DHO_dehydrogenase"/>
</dbReference>
<evidence type="ECO:0000256" key="8">
    <source>
        <dbReference type="ARBA" id="ARBA00022630"/>
    </source>
</evidence>
<dbReference type="PANTHER" id="PTHR48109">
    <property type="entry name" value="DIHYDROOROTATE DEHYDROGENASE (QUINONE), MITOCHONDRIAL-RELATED"/>
    <property type="match status" value="1"/>
</dbReference>
<evidence type="ECO:0000256" key="10">
    <source>
        <dbReference type="ARBA" id="ARBA00022975"/>
    </source>
</evidence>
<dbReference type="InterPro" id="IPR013785">
    <property type="entry name" value="Aldolase_TIM"/>
</dbReference>
<dbReference type="Gene3D" id="3.20.20.70">
    <property type="entry name" value="Aldolase class I"/>
    <property type="match status" value="1"/>
</dbReference>
<keyword evidence="11" id="KW-0560">Oxidoreductase</keyword>
<comment type="pathway">
    <text evidence="4">Pyrimidine metabolism; UMP biosynthesis via de novo pathway; orotate from (S)-dihydroorotate (quinone route): step 1/1.</text>
</comment>
<evidence type="ECO:0000256" key="11">
    <source>
        <dbReference type="ARBA" id="ARBA00023002"/>
    </source>
</evidence>
<keyword evidence="8" id="KW-0285">Flavoprotein</keyword>
<keyword evidence="12" id="KW-0472">Membrane</keyword>
<dbReference type="PIRSF" id="PIRSF000164">
    <property type="entry name" value="DHO_oxidase"/>
    <property type="match status" value="1"/>
</dbReference>
<evidence type="ECO:0000259" key="16">
    <source>
        <dbReference type="Pfam" id="PF01180"/>
    </source>
</evidence>
<dbReference type="InterPro" id="IPR001295">
    <property type="entry name" value="Dihydroorotate_DH_CS"/>
</dbReference>
<dbReference type="SUPFAM" id="SSF51395">
    <property type="entry name" value="FMN-linked oxidoreductases"/>
    <property type="match status" value="1"/>
</dbReference>
<comment type="caution">
    <text evidence="17">The sequence shown here is derived from an EMBL/GenBank/DDBJ whole genome shotgun (WGS) entry which is preliminary data.</text>
</comment>
<evidence type="ECO:0000256" key="15">
    <source>
        <dbReference type="ARBA" id="ARBA00048639"/>
    </source>
</evidence>
<evidence type="ECO:0000256" key="2">
    <source>
        <dbReference type="ARBA" id="ARBA00003125"/>
    </source>
</evidence>
<comment type="cofactor">
    <cofactor evidence="1">
        <name>FMN</name>
        <dbReference type="ChEBI" id="CHEBI:58210"/>
    </cofactor>
</comment>
<evidence type="ECO:0000256" key="4">
    <source>
        <dbReference type="ARBA" id="ARBA00005161"/>
    </source>
</evidence>
<evidence type="ECO:0000256" key="12">
    <source>
        <dbReference type="ARBA" id="ARBA00023136"/>
    </source>
</evidence>